<protein>
    <submittedName>
        <fullName evidence="1">Uncharacterized protein</fullName>
    </submittedName>
</protein>
<dbReference type="EMBL" id="JAFJZO010000033">
    <property type="protein sequence ID" value="KAG5495134.1"/>
    <property type="molecule type" value="Genomic_DNA"/>
</dbReference>
<dbReference type="AlphaFoldDB" id="A0A836HLU2"/>
<comment type="caution">
    <text evidence="1">The sequence shown here is derived from an EMBL/GenBank/DDBJ whole genome shotgun (WGS) entry which is preliminary data.</text>
</comment>
<dbReference type="RefSeq" id="XP_067754386.1">
    <property type="nucleotide sequence ID" value="XM_067898229.1"/>
</dbReference>
<gene>
    <name evidence="1" type="ORF">JKF63_02187</name>
</gene>
<evidence type="ECO:0000313" key="1">
    <source>
        <dbReference type="EMBL" id="KAG5495134.1"/>
    </source>
</evidence>
<dbReference type="OrthoDB" id="17907at2759"/>
<keyword evidence="2" id="KW-1185">Reference proteome</keyword>
<sequence length="108" mass="11764">MREGAAEIELPKVKNTVLVGRHIGYASWCVGGRRPGRWQKQTHRTTPALTILAGFGEALGTLHIWIGAKKPGKTPLAPFWGIGFETFPGTVACGRGLEPIWRTICPES</sequence>
<dbReference type="GeneID" id="94288306"/>
<accession>A0A836HLU2</accession>
<name>A0A836HLU2_9TRYP</name>
<reference evidence="1 2" key="1">
    <citation type="submission" date="2021-02" db="EMBL/GenBank/DDBJ databases">
        <title>Porcisia hertigi Genome sequencing and assembly.</title>
        <authorList>
            <person name="Almutairi H."/>
            <person name="Gatherer D."/>
        </authorList>
    </citation>
    <scope>NUCLEOTIDE SEQUENCE [LARGE SCALE GENOMIC DNA]</scope>
    <source>
        <strain evidence="1 2">C119</strain>
    </source>
</reference>
<organism evidence="1 2">
    <name type="scientific">Porcisia hertigi</name>
    <dbReference type="NCBI Taxonomy" id="2761500"/>
    <lineage>
        <taxon>Eukaryota</taxon>
        <taxon>Discoba</taxon>
        <taxon>Euglenozoa</taxon>
        <taxon>Kinetoplastea</taxon>
        <taxon>Metakinetoplastina</taxon>
        <taxon>Trypanosomatida</taxon>
        <taxon>Trypanosomatidae</taxon>
        <taxon>Leishmaniinae</taxon>
        <taxon>Porcisia</taxon>
    </lineage>
</organism>
<dbReference type="KEGG" id="phet:94288306"/>
<proteinExistence type="predicted"/>
<evidence type="ECO:0000313" key="2">
    <source>
        <dbReference type="Proteomes" id="UP000674318"/>
    </source>
</evidence>
<dbReference type="Proteomes" id="UP000674318">
    <property type="component" value="Unassembled WGS sequence"/>
</dbReference>